<keyword evidence="4 10" id="KW-0436">Ligase</keyword>
<name>A0A2S9XEY2_9BACT</name>
<keyword evidence="7" id="KW-0067">ATP-binding</keyword>
<dbReference type="InterPro" id="IPR048268">
    <property type="entry name" value="Arginosuc_syn_C"/>
</dbReference>
<evidence type="ECO:0000313" key="10">
    <source>
        <dbReference type="EMBL" id="PRP91231.1"/>
    </source>
</evidence>
<evidence type="ECO:0000259" key="8">
    <source>
        <dbReference type="Pfam" id="PF00764"/>
    </source>
</evidence>
<dbReference type="SUPFAM" id="SSF52402">
    <property type="entry name" value="Adenine nucleotide alpha hydrolases-like"/>
    <property type="match status" value="1"/>
</dbReference>
<evidence type="ECO:0000256" key="2">
    <source>
        <dbReference type="ARBA" id="ARBA00012286"/>
    </source>
</evidence>
<comment type="caution">
    <text evidence="10">The sequence shown here is derived from an EMBL/GenBank/DDBJ whole genome shotgun (WGS) entry which is preliminary data.</text>
</comment>
<organism evidence="10 11">
    <name type="scientific">Enhygromyxa salina</name>
    <dbReference type="NCBI Taxonomy" id="215803"/>
    <lineage>
        <taxon>Bacteria</taxon>
        <taxon>Pseudomonadati</taxon>
        <taxon>Myxococcota</taxon>
        <taxon>Polyangia</taxon>
        <taxon>Nannocystales</taxon>
        <taxon>Nannocystaceae</taxon>
        <taxon>Enhygromyxa</taxon>
    </lineage>
</organism>
<comment type="pathway">
    <text evidence="1">Amino-acid biosynthesis; L-arginine biosynthesis; L-arginine from L-ornithine and carbamoyl phosphate: step 2/3.</text>
</comment>
<evidence type="ECO:0000256" key="3">
    <source>
        <dbReference type="ARBA" id="ARBA00022571"/>
    </source>
</evidence>
<dbReference type="InterPro" id="IPR048267">
    <property type="entry name" value="Arginosuc_syn_N"/>
</dbReference>
<dbReference type="OrthoDB" id="9801641at2"/>
<keyword evidence="3" id="KW-0055">Arginine biosynthesis</keyword>
<dbReference type="GO" id="GO:0000053">
    <property type="term" value="P:argininosuccinate metabolic process"/>
    <property type="evidence" value="ECO:0007669"/>
    <property type="project" value="TreeGrafter"/>
</dbReference>
<accession>A0A2S9XEY2</accession>
<keyword evidence="11" id="KW-1185">Reference proteome</keyword>
<keyword evidence="5" id="KW-0028">Amino-acid biosynthesis</keyword>
<dbReference type="GO" id="GO:0005737">
    <property type="term" value="C:cytoplasm"/>
    <property type="evidence" value="ECO:0007669"/>
    <property type="project" value="TreeGrafter"/>
</dbReference>
<dbReference type="InterPro" id="IPR018223">
    <property type="entry name" value="Arginosuc_synth_CS"/>
</dbReference>
<dbReference type="CDD" id="cd01999">
    <property type="entry name" value="ASS"/>
    <property type="match status" value="1"/>
</dbReference>
<evidence type="ECO:0000313" key="11">
    <source>
        <dbReference type="Proteomes" id="UP000237968"/>
    </source>
</evidence>
<dbReference type="Proteomes" id="UP000237968">
    <property type="component" value="Unassembled WGS sequence"/>
</dbReference>
<dbReference type="NCBIfam" id="TIGR00032">
    <property type="entry name" value="argG"/>
    <property type="match status" value="1"/>
</dbReference>
<reference evidence="10 11" key="1">
    <citation type="submission" date="2018-03" db="EMBL/GenBank/DDBJ databases">
        <title>Draft Genome Sequences of the Obligatory Marine Myxobacteria Enhygromyxa salina SWB005.</title>
        <authorList>
            <person name="Poehlein A."/>
            <person name="Moghaddam J.A."/>
            <person name="Harms H."/>
            <person name="Alanjari M."/>
            <person name="Koenig G.M."/>
            <person name="Daniel R."/>
            <person name="Schaeberle T.F."/>
        </authorList>
    </citation>
    <scope>NUCLEOTIDE SEQUENCE [LARGE SCALE GENOMIC DNA]</scope>
    <source>
        <strain evidence="10 11">SWB005</strain>
    </source>
</reference>
<dbReference type="EC" id="6.3.4.5" evidence="2"/>
<dbReference type="SUPFAM" id="SSF69864">
    <property type="entry name" value="Argininosuccinate synthetase, C-terminal domain"/>
    <property type="match status" value="1"/>
</dbReference>
<dbReference type="InterPro" id="IPR024074">
    <property type="entry name" value="AS_cat/multimer_dom_body"/>
</dbReference>
<dbReference type="InterPro" id="IPR023434">
    <property type="entry name" value="Arginosuc_synth_type_1_subfam"/>
</dbReference>
<dbReference type="Pfam" id="PF00764">
    <property type="entry name" value="Arginosuc_synth"/>
    <property type="match status" value="1"/>
</dbReference>
<evidence type="ECO:0000259" key="9">
    <source>
        <dbReference type="Pfam" id="PF20979"/>
    </source>
</evidence>
<evidence type="ECO:0000256" key="1">
    <source>
        <dbReference type="ARBA" id="ARBA00004967"/>
    </source>
</evidence>
<dbReference type="Pfam" id="PF20979">
    <property type="entry name" value="Arginosuc_syn_C"/>
    <property type="match status" value="1"/>
</dbReference>
<evidence type="ECO:0000256" key="5">
    <source>
        <dbReference type="ARBA" id="ARBA00022605"/>
    </source>
</evidence>
<dbReference type="AlphaFoldDB" id="A0A2S9XEY2"/>
<dbReference type="EMBL" id="PVNK01000250">
    <property type="protein sequence ID" value="PRP91231.1"/>
    <property type="molecule type" value="Genomic_DNA"/>
</dbReference>
<dbReference type="InterPro" id="IPR001518">
    <property type="entry name" value="Arginosuc_synth"/>
</dbReference>
<dbReference type="PANTHER" id="PTHR11587">
    <property type="entry name" value="ARGININOSUCCINATE SYNTHASE"/>
    <property type="match status" value="1"/>
</dbReference>
<dbReference type="PANTHER" id="PTHR11587:SF2">
    <property type="entry name" value="ARGININOSUCCINATE SYNTHASE"/>
    <property type="match status" value="1"/>
</dbReference>
<proteinExistence type="predicted"/>
<evidence type="ECO:0000256" key="6">
    <source>
        <dbReference type="ARBA" id="ARBA00022741"/>
    </source>
</evidence>
<dbReference type="PROSITE" id="PS00565">
    <property type="entry name" value="ARGININOSUCCIN_SYN_2"/>
    <property type="match status" value="1"/>
</dbReference>
<dbReference type="GO" id="GO:0005524">
    <property type="term" value="F:ATP binding"/>
    <property type="evidence" value="ECO:0007669"/>
    <property type="project" value="UniProtKB-KW"/>
</dbReference>
<feature type="domain" description="Arginosuccinate synthase-like N-terminal" evidence="8">
    <location>
        <begin position="11"/>
        <end position="174"/>
    </location>
</feature>
<gene>
    <name evidence="10" type="primary">argG</name>
    <name evidence="10" type="ORF">ENSA5_57060</name>
</gene>
<dbReference type="GO" id="GO:0006526">
    <property type="term" value="P:L-arginine biosynthetic process"/>
    <property type="evidence" value="ECO:0007669"/>
    <property type="project" value="UniProtKB-UniPathway"/>
</dbReference>
<feature type="domain" description="Arginosuccinate synthase C-terminal" evidence="9">
    <location>
        <begin position="183"/>
        <end position="398"/>
    </location>
</feature>
<evidence type="ECO:0000256" key="7">
    <source>
        <dbReference type="ARBA" id="ARBA00022840"/>
    </source>
</evidence>
<dbReference type="GO" id="GO:0004055">
    <property type="term" value="F:argininosuccinate synthase activity"/>
    <property type="evidence" value="ECO:0007669"/>
    <property type="project" value="UniProtKB-EC"/>
</dbReference>
<dbReference type="Gene3D" id="3.40.50.620">
    <property type="entry name" value="HUPs"/>
    <property type="match status" value="1"/>
</dbReference>
<dbReference type="Gene3D" id="3.90.1260.10">
    <property type="entry name" value="Argininosuccinate synthetase, chain A, domain 2"/>
    <property type="match status" value="1"/>
</dbReference>
<dbReference type="RefSeq" id="WP_106394920.1">
    <property type="nucleotide sequence ID" value="NZ_PVNK01000250.1"/>
</dbReference>
<protein>
    <recommendedName>
        <fullName evidence="2">argininosuccinate synthase</fullName>
        <ecNumber evidence="2">6.3.4.5</ecNumber>
    </recommendedName>
</protein>
<evidence type="ECO:0000256" key="4">
    <source>
        <dbReference type="ARBA" id="ARBA00022598"/>
    </source>
</evidence>
<dbReference type="GO" id="GO:0000050">
    <property type="term" value="P:urea cycle"/>
    <property type="evidence" value="ECO:0007669"/>
    <property type="project" value="TreeGrafter"/>
</dbReference>
<keyword evidence="6" id="KW-0547">Nucleotide-binding</keyword>
<dbReference type="UniPathway" id="UPA00068">
    <property type="reaction ID" value="UER00113"/>
</dbReference>
<sequence>MLLHQLEGKRVGICVSGGLDSKTVATRLRQAGVECVCFTADLAQPDEDDIEGVLDKMRPTGVETIIVDLKHDMADACFRMIRTQAMYDGGYWNTTGIARAVTVHGLLGPMRERGCTVLAHGATGRGNDQLRFERYTNVLAPDMEVYAPWRDPALLDQFPGRKQMIEFLAEHDIEVDLGPRKRYSTDANLAGLSHEAEDLEDLGTPMSIVEPLMCAWPQTAPDEVETVTLRYDRGNCVAINGVELDRLQCMYKANEIGGRNGVGLRNALENRIIGTKSRGVYEAPGLELLGTGLRAVYQAVMDRRSTQLFHTMSQNYAQQIYDGRLYDPQARAILAAVDVLAEYATATVELGLYKGNILFRALRDCPHSLYNPADASMEASDGLNPVSSQGFVEVQQVEAIALARAGQIVD</sequence>
<dbReference type="InterPro" id="IPR014729">
    <property type="entry name" value="Rossmann-like_a/b/a_fold"/>
</dbReference>